<evidence type="ECO:0000313" key="1">
    <source>
        <dbReference type="EMBL" id="CAJ2674207.1"/>
    </source>
</evidence>
<comment type="caution">
    <text evidence="1">The sequence shown here is derived from an EMBL/GenBank/DDBJ whole genome shotgun (WGS) entry which is preliminary data.</text>
</comment>
<dbReference type="EMBL" id="CASHSV030000716">
    <property type="protein sequence ID" value="CAJ2674207.1"/>
    <property type="molecule type" value="Genomic_DNA"/>
</dbReference>
<reference evidence="1" key="1">
    <citation type="submission" date="2023-10" db="EMBL/GenBank/DDBJ databases">
        <authorList>
            <person name="Rodriguez Cubillos JULIANA M."/>
            <person name="De Vega J."/>
        </authorList>
    </citation>
    <scope>NUCLEOTIDE SEQUENCE</scope>
</reference>
<dbReference type="Proteomes" id="UP001177021">
    <property type="component" value="Unassembled WGS sequence"/>
</dbReference>
<keyword evidence="2" id="KW-1185">Reference proteome</keyword>
<evidence type="ECO:0000313" key="2">
    <source>
        <dbReference type="Proteomes" id="UP001177021"/>
    </source>
</evidence>
<accession>A0ACB0M435</accession>
<protein>
    <submittedName>
        <fullName evidence="1">Uncharacterized protein</fullName>
    </submittedName>
</protein>
<organism evidence="1 2">
    <name type="scientific">Trifolium pratense</name>
    <name type="common">Red clover</name>
    <dbReference type="NCBI Taxonomy" id="57577"/>
    <lineage>
        <taxon>Eukaryota</taxon>
        <taxon>Viridiplantae</taxon>
        <taxon>Streptophyta</taxon>
        <taxon>Embryophyta</taxon>
        <taxon>Tracheophyta</taxon>
        <taxon>Spermatophyta</taxon>
        <taxon>Magnoliopsida</taxon>
        <taxon>eudicotyledons</taxon>
        <taxon>Gunneridae</taxon>
        <taxon>Pentapetalae</taxon>
        <taxon>rosids</taxon>
        <taxon>fabids</taxon>
        <taxon>Fabales</taxon>
        <taxon>Fabaceae</taxon>
        <taxon>Papilionoideae</taxon>
        <taxon>50 kb inversion clade</taxon>
        <taxon>NPAAA clade</taxon>
        <taxon>Hologalegina</taxon>
        <taxon>IRL clade</taxon>
        <taxon>Trifolieae</taxon>
        <taxon>Trifolium</taxon>
    </lineage>
</organism>
<proteinExistence type="predicted"/>
<name>A0ACB0M435_TRIPR</name>
<sequence>MSTEVRDEVDIDEIELLTNVDFPQAINIDDWIPCQGQIFDSDDDAYNFYSSFAQRSGFSIRRHHVYRNTTDEGNPQTVYKREFVCHRSGVSKSVKVNELESQRKRKASRCSCSARLVVAKETIGSEEKWVVIYFNNVHNHDLLDEKEVQFLPAYRNIPVVDQNRILMMYKAGCSINVTMRLLELEKGIDVGSLPFMDKDIRNFLQNQSGIDKQNDALDVLKLCKGLKELDDNFLAFVKGKNPQTILTDQDPSLKEAIANEFPNTKHAFCIWHILAKLPSWFSFVLGARYNDFKSEFFKVYHLDCEDDFEQYWKSMVAQFGLSNDIHIKLLYSLRQRWALAYLKDFFFAGMTTTGRSESINSYIKHFLDAKTSLTDFITRVGVAVQIRNQAGEEARMRQKYHNHLLKTSFSMEEHVASILTPYAFGLIQIEIELSTKYAATETNSGSFIVKHHTKDDGGRLVTWIEGQESIRCSCKEFEFSGILCRHAIRVLLMKNYFHIPSKYVPFRWRRESSLIPKSSHIVNNNDVSSTEFHSLIQCLEYESLKTKERKQIATKGLEDIIREIKGMSESHEDQIGLEVVPNNDECDVGIPVRTRSKGRPKGSKAKVVVEVVSNNDECDVGNPVRTKSKGRPKRSRPKGGVEAATKIRHCLIPNCGATGHDTRNCPNKRKHNDILPNESPNEFKKGWRNSSN</sequence>
<gene>
    <name evidence="1" type="ORF">MILVUS5_LOCUS37499</name>
</gene>